<evidence type="ECO:0008006" key="3">
    <source>
        <dbReference type="Google" id="ProtNLM"/>
    </source>
</evidence>
<accession>A0ABD3BMV2</accession>
<sequence length="111" mass="12794">MIIVNAGKKLRLSMPELDNDTIVYEIFPRLPVKSVHHFRCLSKANRGITSDKRFLRKVSLYAPRRQLISIPESLPPKIDIYYAKEKISDDGVRSIRPTSFDDRFIGGCIFI</sequence>
<dbReference type="SUPFAM" id="SSF81383">
    <property type="entry name" value="F-box domain"/>
    <property type="match status" value="1"/>
</dbReference>
<dbReference type="InterPro" id="IPR036047">
    <property type="entry name" value="F-box-like_dom_sf"/>
</dbReference>
<reference evidence="2" key="1">
    <citation type="journal article" date="2024" name="IScience">
        <title>Strigolactones Initiate the Formation of Haustorium-like Structures in Castilleja.</title>
        <authorList>
            <person name="Buerger M."/>
            <person name="Peterson D."/>
            <person name="Chory J."/>
        </authorList>
    </citation>
    <scope>NUCLEOTIDE SEQUENCE [LARGE SCALE GENOMIC DNA]</scope>
</reference>
<organism evidence="1 2">
    <name type="scientific">Castilleja foliolosa</name>
    <dbReference type="NCBI Taxonomy" id="1961234"/>
    <lineage>
        <taxon>Eukaryota</taxon>
        <taxon>Viridiplantae</taxon>
        <taxon>Streptophyta</taxon>
        <taxon>Embryophyta</taxon>
        <taxon>Tracheophyta</taxon>
        <taxon>Spermatophyta</taxon>
        <taxon>Magnoliopsida</taxon>
        <taxon>eudicotyledons</taxon>
        <taxon>Gunneridae</taxon>
        <taxon>Pentapetalae</taxon>
        <taxon>asterids</taxon>
        <taxon>lamiids</taxon>
        <taxon>Lamiales</taxon>
        <taxon>Orobanchaceae</taxon>
        <taxon>Pedicularideae</taxon>
        <taxon>Castillejinae</taxon>
        <taxon>Castilleja</taxon>
    </lineage>
</organism>
<dbReference type="Proteomes" id="UP001632038">
    <property type="component" value="Unassembled WGS sequence"/>
</dbReference>
<gene>
    <name evidence="1" type="ORF">CASFOL_037346</name>
</gene>
<name>A0ABD3BMV2_9LAMI</name>
<dbReference type="EMBL" id="JAVIJP010000077">
    <property type="protein sequence ID" value="KAL3618823.1"/>
    <property type="molecule type" value="Genomic_DNA"/>
</dbReference>
<keyword evidence="2" id="KW-1185">Reference proteome</keyword>
<dbReference type="AlphaFoldDB" id="A0ABD3BMV2"/>
<comment type="caution">
    <text evidence="1">The sequence shown here is derived from an EMBL/GenBank/DDBJ whole genome shotgun (WGS) entry which is preliminary data.</text>
</comment>
<evidence type="ECO:0000313" key="1">
    <source>
        <dbReference type="EMBL" id="KAL3618823.1"/>
    </source>
</evidence>
<evidence type="ECO:0000313" key="2">
    <source>
        <dbReference type="Proteomes" id="UP001632038"/>
    </source>
</evidence>
<proteinExistence type="predicted"/>
<protein>
    <recommendedName>
        <fullName evidence="3">F-box domain-containing protein</fullName>
    </recommendedName>
</protein>